<evidence type="ECO:0000256" key="1">
    <source>
        <dbReference type="SAM" id="MobiDB-lite"/>
    </source>
</evidence>
<feature type="region of interest" description="Disordered" evidence="1">
    <location>
        <begin position="127"/>
        <end position="146"/>
    </location>
</feature>
<proteinExistence type="predicted"/>
<dbReference type="Proteomes" id="UP000295497">
    <property type="component" value="Chromosome"/>
</dbReference>
<organism evidence="2 3">
    <name type="scientific">Sorangium cellulosum</name>
    <name type="common">Polyangium cellulosum</name>
    <dbReference type="NCBI Taxonomy" id="56"/>
    <lineage>
        <taxon>Bacteria</taxon>
        <taxon>Pseudomonadati</taxon>
        <taxon>Myxococcota</taxon>
        <taxon>Polyangia</taxon>
        <taxon>Polyangiales</taxon>
        <taxon>Polyangiaceae</taxon>
        <taxon>Sorangium</taxon>
    </lineage>
</organism>
<dbReference type="RefSeq" id="WP_165374385.1">
    <property type="nucleotide sequence ID" value="NZ_CP012672.1"/>
</dbReference>
<sequence length="220" mass="24263">MIIKFLLVCEGTSDRGLVPHLEALCVRAGADEAAGDAPDLGRLPQPPGKRIEEQARTALKLAGNVNLLFAHQDADAREPEEVRQRIHERLAGLDGCPPHVCVIPVQEIEAWLLLDEAAIRMVAGNPRGQEELNLPPRRSIESTSKPKERLEAALAAASGKKGKRVQRFKGSFSERRAMLLQRLDIEGPINELPAWQRLVTDIEAVVADLLREAPKTKGYR</sequence>
<protein>
    <recommendedName>
        <fullName evidence="4">DUF4276 domain-containing protein</fullName>
    </recommendedName>
</protein>
<name>A0A4P2QZV0_SORCE</name>
<reference evidence="2 3" key="1">
    <citation type="submission" date="2015-09" db="EMBL/GenBank/DDBJ databases">
        <title>Sorangium comparison.</title>
        <authorList>
            <person name="Zaburannyi N."/>
            <person name="Bunk B."/>
            <person name="Overmann J."/>
            <person name="Mueller R."/>
        </authorList>
    </citation>
    <scope>NUCLEOTIDE SEQUENCE [LARGE SCALE GENOMIC DNA]</scope>
    <source>
        <strain evidence="2 3">So ce836</strain>
    </source>
</reference>
<dbReference type="AlphaFoldDB" id="A0A4P2QZV0"/>
<dbReference type="EMBL" id="CP012672">
    <property type="protein sequence ID" value="AUX35771.1"/>
    <property type="molecule type" value="Genomic_DNA"/>
</dbReference>
<evidence type="ECO:0000313" key="2">
    <source>
        <dbReference type="EMBL" id="AUX35771.1"/>
    </source>
</evidence>
<evidence type="ECO:0000313" key="3">
    <source>
        <dbReference type="Proteomes" id="UP000295497"/>
    </source>
</evidence>
<gene>
    <name evidence="2" type="ORF">SOCE836_079700</name>
</gene>
<evidence type="ECO:0008006" key="4">
    <source>
        <dbReference type="Google" id="ProtNLM"/>
    </source>
</evidence>
<accession>A0A4P2QZV0</accession>